<gene>
    <name evidence="4" type="ORF">MOX91_03030</name>
</gene>
<evidence type="ECO:0000256" key="1">
    <source>
        <dbReference type="ARBA" id="ARBA00009013"/>
    </source>
</evidence>
<name>A0ABU4WHB7_9BACT</name>
<dbReference type="SUPFAM" id="SSF52091">
    <property type="entry name" value="SpoIIaa-like"/>
    <property type="match status" value="1"/>
</dbReference>
<evidence type="ECO:0000256" key="2">
    <source>
        <dbReference type="RuleBase" id="RU003749"/>
    </source>
</evidence>
<comment type="similarity">
    <text evidence="1 2">Belongs to the anti-sigma-factor antagonist family.</text>
</comment>
<dbReference type="EMBL" id="JALBUT010000003">
    <property type="protein sequence ID" value="MDX8415153.1"/>
    <property type="molecule type" value="Genomic_DNA"/>
</dbReference>
<dbReference type="InterPro" id="IPR036513">
    <property type="entry name" value="STAS_dom_sf"/>
</dbReference>
<proteinExistence type="inferred from homology"/>
<dbReference type="InterPro" id="IPR003658">
    <property type="entry name" value="Anti-sigma_ant"/>
</dbReference>
<dbReference type="NCBIfam" id="TIGR00377">
    <property type="entry name" value="ant_ant_sig"/>
    <property type="match status" value="1"/>
</dbReference>
<dbReference type="PROSITE" id="PS50801">
    <property type="entry name" value="STAS"/>
    <property type="match status" value="1"/>
</dbReference>
<evidence type="ECO:0000313" key="4">
    <source>
        <dbReference type="EMBL" id="MDX8415153.1"/>
    </source>
</evidence>
<dbReference type="Gene3D" id="3.30.750.24">
    <property type="entry name" value="STAS domain"/>
    <property type="match status" value="1"/>
</dbReference>
<dbReference type="CDD" id="cd07043">
    <property type="entry name" value="STAS_anti-anti-sigma_factors"/>
    <property type="match status" value="1"/>
</dbReference>
<feature type="domain" description="STAS" evidence="3">
    <location>
        <begin position="1"/>
        <end position="110"/>
    </location>
</feature>
<dbReference type="PANTHER" id="PTHR33495">
    <property type="entry name" value="ANTI-SIGMA FACTOR ANTAGONIST TM_1081-RELATED-RELATED"/>
    <property type="match status" value="1"/>
</dbReference>
<dbReference type="InterPro" id="IPR002645">
    <property type="entry name" value="STAS_dom"/>
</dbReference>
<evidence type="ECO:0000259" key="3">
    <source>
        <dbReference type="PROSITE" id="PS50801"/>
    </source>
</evidence>
<protein>
    <recommendedName>
        <fullName evidence="2">Anti-sigma factor antagonist</fullName>
    </recommendedName>
</protein>
<accession>A0ABU4WHB7</accession>
<organism evidence="4 5">
    <name type="scientific">Intestinicryptomonas porci</name>
    <dbReference type="NCBI Taxonomy" id="2926320"/>
    <lineage>
        <taxon>Bacteria</taxon>
        <taxon>Pseudomonadati</taxon>
        <taxon>Verrucomicrobiota</taxon>
        <taxon>Opitutia</taxon>
        <taxon>Opitutales</taxon>
        <taxon>Intestinicryptomonaceae</taxon>
        <taxon>Intestinicryptomonas</taxon>
    </lineage>
</organism>
<dbReference type="Pfam" id="PF01740">
    <property type="entry name" value="STAS"/>
    <property type="match status" value="1"/>
</dbReference>
<evidence type="ECO:0000313" key="5">
    <source>
        <dbReference type="Proteomes" id="UP001275932"/>
    </source>
</evidence>
<reference evidence="4 5" key="1">
    <citation type="submission" date="2022-03" db="EMBL/GenBank/DDBJ databases">
        <title>Novel taxa within the pig intestine.</title>
        <authorList>
            <person name="Wylensek D."/>
            <person name="Bishof K."/>
            <person name="Afrizal A."/>
            <person name="Clavel T."/>
        </authorList>
    </citation>
    <scope>NUCLEOTIDE SEQUENCE [LARGE SCALE GENOMIC DNA]</scope>
    <source>
        <strain evidence="4 5">CLA-KB-P66</strain>
    </source>
</reference>
<comment type="caution">
    <text evidence="4">The sequence shown here is derived from an EMBL/GenBank/DDBJ whole genome shotgun (WGS) entry which is preliminary data.</text>
</comment>
<sequence>MTIDIEKVNDICVAALKGRLDVITSAELDGALDGLISSGAKKVLFDLRELDYISSAGLRSLLSAAKKLKAVDGRIALSSLNSNVAEVFKISGLSAFFDIRDSKDDALSVLA</sequence>
<dbReference type="Proteomes" id="UP001275932">
    <property type="component" value="Unassembled WGS sequence"/>
</dbReference>
<keyword evidence="5" id="KW-1185">Reference proteome</keyword>
<dbReference type="RefSeq" id="WP_370396601.1">
    <property type="nucleotide sequence ID" value="NZ_JALBUT010000003.1"/>
</dbReference>